<sequence length="677" mass="75352">MATSSRNSTRSLTKSRFKLATECPRKLFYTGKREYLDRSLDDSFLAALADGGYQVGELARLAYADGVRIDELDHAAALERTAALLQQDEVTVFEAALSVGNLFIRVDILRKCGQAVELIEVKAKSYRAEKDRDFRGAKGQIQSGFHPYLLDVAFQRHVAQAALPDCQVKAFLLLVDKNKRATVDGLNQRFKIVRSDGRLWVQLAPGTRASSVGEPPLTKIAVDSQIDQILAEPLAVGPGRSLPFAQAVDALARAYVEDKAIDPMPSSACGACQFRAPRWPLTGEPRSGFHECWSQAFGWHESDFEQGTVLDLWNFRGKNELIDRGTLKLDQVTRADLKFDGRAPGAAGLTAKHRQWYACRADWPGGGGFHFGAEGYRAARSPWRYPLHFIDFETSQVALPFHQGRRPYETIAFQFSHHVMHQDGRVEHRSQWLGADPGVDPNIDFVRALREALRHDQGTVFRWAAHENTVLKHIREQLLDASDAPVDRDELVAFIESITTGSDRGAGLRDMVDLCDIAGKFFFHPMTRGSSSLKQVLPALMSCSRRLRDLYGHASYGGPGSSLNFSEPIAWWREHDGVVMDPYQLLPPVFDDLTAEELELIGGELAGELREGGAAMVAYARLQFEDLPESRRQAIKSALLRYCELDTLAMVMAVQAWDAMADLSQANRHDPRAAAAE</sequence>
<name>A0ABV6PW87_9BURK</name>
<reference evidence="2 3" key="1">
    <citation type="submission" date="2024-09" db="EMBL/GenBank/DDBJ databases">
        <authorList>
            <person name="Sun Q."/>
            <person name="Mori K."/>
        </authorList>
    </citation>
    <scope>NUCLEOTIDE SEQUENCE [LARGE SCALE GENOMIC DNA]</scope>
    <source>
        <strain evidence="2 3">NCAIM B.02336</strain>
    </source>
</reference>
<accession>A0ABV6PW87</accession>
<dbReference type="Pfam" id="PF11074">
    <property type="entry name" value="DUF2779"/>
    <property type="match status" value="1"/>
</dbReference>
<evidence type="ECO:0000313" key="3">
    <source>
        <dbReference type="Proteomes" id="UP001589834"/>
    </source>
</evidence>
<feature type="domain" description="DUF2779" evidence="1">
    <location>
        <begin position="388"/>
        <end position="532"/>
    </location>
</feature>
<evidence type="ECO:0000259" key="1">
    <source>
        <dbReference type="Pfam" id="PF11074"/>
    </source>
</evidence>
<protein>
    <submittedName>
        <fullName evidence="2">DUF2779 domain-containing protein</fullName>
    </submittedName>
</protein>
<keyword evidence="3" id="KW-1185">Reference proteome</keyword>
<evidence type="ECO:0000313" key="2">
    <source>
        <dbReference type="EMBL" id="MFC0594071.1"/>
    </source>
</evidence>
<organism evidence="2 3">
    <name type="scientific">Ottowia pentelensis</name>
    <dbReference type="NCBI Taxonomy" id="511108"/>
    <lineage>
        <taxon>Bacteria</taxon>
        <taxon>Pseudomonadati</taxon>
        <taxon>Pseudomonadota</taxon>
        <taxon>Betaproteobacteria</taxon>
        <taxon>Burkholderiales</taxon>
        <taxon>Comamonadaceae</taxon>
        <taxon>Ottowia</taxon>
    </lineage>
</organism>
<dbReference type="InterPro" id="IPR021301">
    <property type="entry name" value="DUF2779"/>
</dbReference>
<gene>
    <name evidence="2" type="ORF">ACFFGG_16080</name>
</gene>
<proteinExistence type="predicted"/>
<comment type="caution">
    <text evidence="2">The sequence shown here is derived from an EMBL/GenBank/DDBJ whole genome shotgun (WGS) entry which is preliminary data.</text>
</comment>
<dbReference type="Proteomes" id="UP001589834">
    <property type="component" value="Unassembled WGS sequence"/>
</dbReference>
<dbReference type="EMBL" id="JBHLTN010000035">
    <property type="protein sequence ID" value="MFC0594071.1"/>
    <property type="molecule type" value="Genomic_DNA"/>
</dbReference>
<dbReference type="RefSeq" id="WP_377484581.1">
    <property type="nucleotide sequence ID" value="NZ_JBHLTN010000035.1"/>
</dbReference>